<dbReference type="InterPro" id="IPR054559">
    <property type="entry name" value="PSMD12-CSN4-like_N"/>
</dbReference>
<reference evidence="4" key="2">
    <citation type="journal article" date="2022" name="Elife">
        <title>Obligate sexual reproduction of a homothallic fungus closely related to the Cryptococcus pathogenic species complex.</title>
        <authorList>
            <person name="Passer A.R."/>
            <person name="Clancey S.A."/>
            <person name="Shea T."/>
            <person name="David-Palma M."/>
            <person name="Averette A.F."/>
            <person name="Boekhout T."/>
            <person name="Porcel B.M."/>
            <person name="Nowrousian M."/>
            <person name="Cuomo C.A."/>
            <person name="Sun S."/>
            <person name="Heitman J."/>
            <person name="Coelho M.A."/>
        </authorList>
    </citation>
    <scope>NUCLEOTIDE SEQUENCE</scope>
    <source>
        <strain evidence="4">CBS 7841</strain>
    </source>
</reference>
<dbReference type="Pfam" id="PF22241">
    <property type="entry name" value="PSMD12-CSN4_N"/>
    <property type="match status" value="1"/>
</dbReference>
<evidence type="ECO:0000256" key="1">
    <source>
        <dbReference type="ARBA" id="ARBA00006397"/>
    </source>
</evidence>
<dbReference type="PANTHER" id="PTHR10855:SF1">
    <property type="entry name" value="26S PROTEASOME NON-ATPASE REGULATORY SUBUNIT 12"/>
    <property type="match status" value="1"/>
</dbReference>
<dbReference type="GO" id="GO:0008541">
    <property type="term" value="C:proteasome regulatory particle, lid subcomplex"/>
    <property type="evidence" value="ECO:0007669"/>
    <property type="project" value="TreeGrafter"/>
</dbReference>
<dbReference type="GO" id="GO:0005634">
    <property type="term" value="C:nucleus"/>
    <property type="evidence" value="ECO:0007669"/>
    <property type="project" value="UniProtKB-ARBA"/>
</dbReference>
<accession>A0AAJ8M1T9</accession>
<dbReference type="InterPro" id="IPR040134">
    <property type="entry name" value="PSMD12/CSN4"/>
</dbReference>
<dbReference type="Proteomes" id="UP000094043">
    <property type="component" value="Chromosome 4"/>
</dbReference>
<dbReference type="GO" id="GO:0005737">
    <property type="term" value="C:cytoplasm"/>
    <property type="evidence" value="ECO:0007669"/>
    <property type="project" value="TreeGrafter"/>
</dbReference>
<dbReference type="Pfam" id="PF18098">
    <property type="entry name" value="RPN5_C"/>
    <property type="match status" value="1"/>
</dbReference>
<dbReference type="EMBL" id="CP143787">
    <property type="protein sequence ID" value="WVN88755.1"/>
    <property type="molecule type" value="Genomic_DNA"/>
</dbReference>
<evidence type="ECO:0000259" key="3">
    <source>
        <dbReference type="PROSITE" id="PS50250"/>
    </source>
</evidence>
<protein>
    <recommendedName>
        <fullName evidence="3">PCI domain-containing protein</fullName>
    </recommendedName>
</protein>
<reference evidence="4" key="3">
    <citation type="submission" date="2024-01" db="EMBL/GenBank/DDBJ databases">
        <authorList>
            <person name="Coelho M.A."/>
            <person name="David-Palma M."/>
            <person name="Shea T."/>
            <person name="Sun S."/>
            <person name="Cuomo C.A."/>
            <person name="Heitman J."/>
        </authorList>
    </citation>
    <scope>NUCLEOTIDE SEQUENCE</scope>
    <source>
        <strain evidence="4">CBS 7841</strain>
    </source>
</reference>
<evidence type="ECO:0000313" key="5">
    <source>
        <dbReference type="Proteomes" id="UP000094043"/>
    </source>
</evidence>
<keyword evidence="2" id="KW-0647">Proteasome</keyword>
<comment type="similarity">
    <text evidence="1">Belongs to the proteasome subunit p55 family.</text>
</comment>
<dbReference type="InterPro" id="IPR000717">
    <property type="entry name" value="PCI_dom"/>
</dbReference>
<proteinExistence type="inferred from homology"/>
<name>A0AAJ8M1T9_9TREE</name>
<dbReference type="FunFam" id="1.10.10.10:FF:000070">
    <property type="entry name" value="26S proteasome non-ATPase regulatory subunit 12"/>
    <property type="match status" value="1"/>
</dbReference>
<dbReference type="AlphaFoldDB" id="A0AAJ8M1T9"/>
<dbReference type="SMART" id="SM00088">
    <property type="entry name" value="PINT"/>
    <property type="match status" value="1"/>
</dbReference>
<dbReference type="InterPro" id="IPR036388">
    <property type="entry name" value="WH-like_DNA-bd_sf"/>
</dbReference>
<dbReference type="PROSITE" id="PS50250">
    <property type="entry name" value="PCI"/>
    <property type="match status" value="1"/>
</dbReference>
<dbReference type="RefSeq" id="XP_066069455.1">
    <property type="nucleotide sequence ID" value="XM_066213358.1"/>
</dbReference>
<dbReference type="Pfam" id="PF01399">
    <property type="entry name" value="PCI"/>
    <property type="match status" value="1"/>
</dbReference>
<evidence type="ECO:0000256" key="2">
    <source>
        <dbReference type="ARBA" id="ARBA00022942"/>
    </source>
</evidence>
<dbReference type="KEGG" id="cdep:91088178"/>
<sequence length="511" mass="58406">MALNTRKQERDYTAEVTALKSEVEQLAKFGKTQEAVEKITILEKQTRNAADMSSTSTLLTLLARLCWEAGDLDQLNNQLAVMSKKHGQLKEAVVRMVDEAMGWLPVLKEQKEVGKFGGGKDRWLELLKTLRDVTEGKIFLELQRARLTIMLAAHHETLAEIAPRETATDRAPSNIKAEGKEEIKVEPVTAKEHLDTAADLMSDLQAETYSSMDKQEKTEFILEQMRLESLRGNWVRVRVGSRKINRVYLKEKDVQELKLRYYDLMVQLALQDDEYLEVCNAYQAVWDTEEIKSDPAKELSVIENIILYVILAPYNNEQHDMLHKLYADPAMQKAPLHFDLLKCFVTKELMRWPGIESIYGPTLRQSPIFTSGTSLGKKIGVTEKTKNKEEIGDPGDARWAQLHKRVVEHNVRTIASYYSRITMERLTQLLDLTPLTTERTLCKLVTDKSIYARIDRPAGIIDFRKKKDSNGVLNEWSGDLSKMLELVEKTSHLVSKEYAMHEAVKGKKIQA</sequence>
<organism evidence="4 5">
    <name type="scientific">Cryptococcus depauperatus CBS 7841</name>
    <dbReference type="NCBI Taxonomy" id="1295531"/>
    <lineage>
        <taxon>Eukaryota</taxon>
        <taxon>Fungi</taxon>
        <taxon>Dikarya</taxon>
        <taxon>Basidiomycota</taxon>
        <taxon>Agaricomycotina</taxon>
        <taxon>Tremellomycetes</taxon>
        <taxon>Tremellales</taxon>
        <taxon>Cryptococcaceae</taxon>
        <taxon>Cryptococcus</taxon>
    </lineage>
</organism>
<dbReference type="Gene3D" id="1.10.10.10">
    <property type="entry name" value="Winged helix-like DNA-binding domain superfamily/Winged helix DNA-binding domain"/>
    <property type="match status" value="1"/>
</dbReference>
<dbReference type="InterPro" id="IPR040896">
    <property type="entry name" value="RPN5_C"/>
</dbReference>
<dbReference type="SUPFAM" id="SSF46785">
    <property type="entry name" value="Winged helix' DNA-binding domain"/>
    <property type="match status" value="1"/>
</dbReference>
<dbReference type="GeneID" id="91088178"/>
<gene>
    <name evidence="4" type="ORF">L203_103968</name>
</gene>
<reference evidence="4" key="1">
    <citation type="submission" date="2016-06" db="EMBL/GenBank/DDBJ databases">
        <authorList>
            <person name="Cuomo C."/>
            <person name="Litvintseva A."/>
            <person name="Heitman J."/>
            <person name="Chen Y."/>
            <person name="Sun S."/>
            <person name="Springer D."/>
            <person name="Dromer F."/>
            <person name="Young S."/>
            <person name="Zeng Q."/>
            <person name="Chapman S."/>
            <person name="Gujja S."/>
            <person name="Saif S."/>
            <person name="Birren B."/>
        </authorList>
    </citation>
    <scope>NUCLEOTIDE SEQUENCE</scope>
    <source>
        <strain evidence="4">CBS 7841</strain>
    </source>
</reference>
<keyword evidence="5" id="KW-1185">Reference proteome</keyword>
<dbReference type="InterPro" id="IPR036390">
    <property type="entry name" value="WH_DNA-bd_sf"/>
</dbReference>
<dbReference type="PANTHER" id="PTHR10855">
    <property type="entry name" value="26S PROTEASOME NON-ATPASE REGULATORY SUBUNIT 12/COP9 SIGNALOSOME COMPLEX SUBUNIT 4"/>
    <property type="match status" value="1"/>
</dbReference>
<evidence type="ECO:0000313" key="4">
    <source>
        <dbReference type="EMBL" id="WVN88755.1"/>
    </source>
</evidence>
<feature type="domain" description="PCI" evidence="3">
    <location>
        <begin position="277"/>
        <end position="468"/>
    </location>
</feature>